<feature type="signal peptide" evidence="10">
    <location>
        <begin position="1"/>
        <end position="23"/>
    </location>
</feature>
<dbReference type="SMART" id="SM00656">
    <property type="entry name" value="Amb_all"/>
    <property type="match status" value="1"/>
</dbReference>
<dbReference type="Proteomes" id="UP001153555">
    <property type="component" value="Unassembled WGS sequence"/>
</dbReference>
<dbReference type="GO" id="GO:0046872">
    <property type="term" value="F:metal ion binding"/>
    <property type="evidence" value="ECO:0007669"/>
    <property type="project" value="UniProtKB-KW"/>
</dbReference>
<evidence type="ECO:0000256" key="6">
    <source>
        <dbReference type="ARBA" id="ARBA00022729"/>
    </source>
</evidence>
<evidence type="ECO:0000313" key="13">
    <source>
        <dbReference type="Proteomes" id="UP001153555"/>
    </source>
</evidence>
<protein>
    <recommendedName>
        <fullName evidence="4 10">Pectate lyase</fullName>
        <ecNumber evidence="4 10">4.2.2.2</ecNumber>
    </recommendedName>
</protein>
<evidence type="ECO:0000256" key="8">
    <source>
        <dbReference type="ARBA" id="ARBA00023180"/>
    </source>
</evidence>
<keyword evidence="5 10" id="KW-0479">Metal-binding</keyword>
<keyword evidence="6 10" id="KW-0732">Signal</keyword>
<evidence type="ECO:0000256" key="1">
    <source>
        <dbReference type="ARBA" id="ARBA00000695"/>
    </source>
</evidence>
<evidence type="ECO:0000256" key="5">
    <source>
        <dbReference type="ARBA" id="ARBA00022723"/>
    </source>
</evidence>
<dbReference type="InterPro" id="IPR002022">
    <property type="entry name" value="Pec_lyase"/>
</dbReference>
<dbReference type="EC" id="4.2.2.2" evidence="4 10"/>
<dbReference type="EMBL" id="CACSLK010030875">
    <property type="protein sequence ID" value="CAA0838572.1"/>
    <property type="molecule type" value="Genomic_DNA"/>
</dbReference>
<dbReference type="OrthoDB" id="1637350at2759"/>
<keyword evidence="7 10" id="KW-0106">Calcium</keyword>
<dbReference type="AlphaFoldDB" id="A0A9N7RP46"/>
<dbReference type="SUPFAM" id="SSF57850">
    <property type="entry name" value="RING/U-box"/>
    <property type="match status" value="1"/>
</dbReference>
<evidence type="ECO:0000259" key="11">
    <source>
        <dbReference type="SMART" id="SM00656"/>
    </source>
</evidence>
<feature type="domain" description="Pectate lyase" evidence="11">
    <location>
        <begin position="159"/>
        <end position="356"/>
    </location>
</feature>
<proteinExistence type="inferred from homology"/>
<dbReference type="InterPro" id="IPR018082">
    <property type="entry name" value="AmbAllergen"/>
</dbReference>
<dbReference type="InterPro" id="IPR011050">
    <property type="entry name" value="Pectin_lyase_fold/virulence"/>
</dbReference>
<organism evidence="12 13">
    <name type="scientific">Striga hermonthica</name>
    <name type="common">Purple witchweed</name>
    <name type="synonym">Buchnera hermonthica</name>
    <dbReference type="NCBI Taxonomy" id="68872"/>
    <lineage>
        <taxon>Eukaryota</taxon>
        <taxon>Viridiplantae</taxon>
        <taxon>Streptophyta</taxon>
        <taxon>Embryophyta</taxon>
        <taxon>Tracheophyta</taxon>
        <taxon>Spermatophyta</taxon>
        <taxon>Magnoliopsida</taxon>
        <taxon>eudicotyledons</taxon>
        <taxon>Gunneridae</taxon>
        <taxon>Pentapetalae</taxon>
        <taxon>asterids</taxon>
        <taxon>lamiids</taxon>
        <taxon>Lamiales</taxon>
        <taxon>Orobanchaceae</taxon>
        <taxon>Buchnereae</taxon>
        <taxon>Striga</taxon>
    </lineage>
</organism>
<evidence type="ECO:0000256" key="4">
    <source>
        <dbReference type="ARBA" id="ARBA00012272"/>
    </source>
</evidence>
<comment type="caution">
    <text evidence="12">The sequence shown here is derived from an EMBL/GenBank/DDBJ whole genome shotgun (WGS) entry which is preliminary data.</text>
</comment>
<dbReference type="InterPro" id="IPR013083">
    <property type="entry name" value="Znf_RING/FYVE/PHD"/>
</dbReference>
<dbReference type="GO" id="GO:0030570">
    <property type="term" value="F:pectate lyase activity"/>
    <property type="evidence" value="ECO:0007669"/>
    <property type="project" value="UniProtKB-EC"/>
</dbReference>
<name>A0A9N7RP46_STRHE</name>
<dbReference type="InterPro" id="IPR045032">
    <property type="entry name" value="PEL"/>
</dbReference>
<dbReference type="InterPro" id="IPR012334">
    <property type="entry name" value="Pectin_lyas_fold"/>
</dbReference>
<evidence type="ECO:0000256" key="2">
    <source>
        <dbReference type="ARBA" id="ARBA00005220"/>
    </source>
</evidence>
<reference evidence="12" key="1">
    <citation type="submission" date="2019-12" db="EMBL/GenBank/DDBJ databases">
        <authorList>
            <person name="Scholes J."/>
        </authorList>
    </citation>
    <scope>NUCLEOTIDE SEQUENCE</scope>
</reference>
<dbReference type="Gene3D" id="2.160.20.10">
    <property type="entry name" value="Single-stranded right-handed beta-helix, Pectin lyase-like"/>
    <property type="match status" value="1"/>
</dbReference>
<feature type="chain" id="PRO_5040545764" description="Pectate lyase" evidence="10">
    <location>
        <begin position="24"/>
        <end position="639"/>
    </location>
</feature>
<comment type="catalytic activity">
    <reaction evidence="1 10">
        <text>Eliminative cleavage of (1-&gt;4)-alpha-D-galacturonan to give oligosaccharides with 4-deoxy-alpha-D-galact-4-enuronosyl groups at their non-reducing ends.</text>
        <dbReference type="EC" id="4.2.2.2"/>
    </reaction>
</comment>
<evidence type="ECO:0000256" key="3">
    <source>
        <dbReference type="ARBA" id="ARBA00010980"/>
    </source>
</evidence>
<dbReference type="SUPFAM" id="SSF51126">
    <property type="entry name" value="Pectin lyase-like"/>
    <property type="match status" value="1"/>
</dbReference>
<dbReference type="InterPro" id="IPR007524">
    <property type="entry name" value="Pec_lyase_N"/>
</dbReference>
<keyword evidence="13" id="KW-1185">Reference proteome</keyword>
<evidence type="ECO:0000313" key="12">
    <source>
        <dbReference type="EMBL" id="CAA0838572.1"/>
    </source>
</evidence>
<sequence length="639" mass="72480">MSRLTKLSLVFACIVLQMTVSNAKIAVFDEYLRRQANESYAESLKAFNPHPEDLTDEFNELVGETLIGENITRRQLRGNGCKATNPIDRCWRCDPNWAKNRKKLADCARGFGHDTHGGKDGRYYVVTDASDDSVDNPRPGTLRHAVIQKEPLWIVFSHSMVIKLQQELIMTSHKTIDGRGVQVRIAYGAGITIQFVKNIIIHNIWIHNIVKASGGMIRDSVDHLGLRTQSDGDAVSIYGSSRVWIDHVSLSKGVDGLIDIIEGSTAITISNCKFNHHNDVMLLGAHDTDSKDSIMQVTIAFNRFGIGCIQRMPRVRWGYAHVVNNDYSHWELYAIGGSAHPTIISQGNRFKAADYQYTKEVTKRDYATPEEWKKWQWRSEGDLFTNGAFFTESGPPLEHKKSPLAGQNLIKFKPGSYVGRLTRAAGAINHRAVKINLKLSGKYRSCYFAKHRYSGEQRLLEREEHPLPEASIVIPLDLLDSTNEKAQEPSNAGWPGPTLKHEQLIRSALKKAQFESFGLLRSRPRSVDLYFRVNVSRNVLISYGDRWNSEGDDVEEEGHDDVIMVRASESSIGRLKELVVSEDGPGCSICMEDIFCGSRGSVMPCRHVFHRDWTERWLRTSHYCRFAGLRCRHIRFFRF</sequence>
<comment type="cofactor">
    <cofactor evidence="10">
        <name>Ca(2+)</name>
        <dbReference type="ChEBI" id="CHEBI:29108"/>
    </cofactor>
    <text evidence="10">Binds 1 Ca(2+) ion. Required for its activity.</text>
</comment>
<evidence type="ECO:0000256" key="7">
    <source>
        <dbReference type="ARBA" id="ARBA00022837"/>
    </source>
</evidence>
<dbReference type="Gene3D" id="3.30.40.10">
    <property type="entry name" value="Zinc/RING finger domain, C3HC4 (zinc finger)"/>
    <property type="match status" value="1"/>
</dbReference>
<gene>
    <name evidence="12" type="ORF">SHERM_05180</name>
</gene>
<evidence type="ECO:0000256" key="9">
    <source>
        <dbReference type="ARBA" id="ARBA00023239"/>
    </source>
</evidence>
<dbReference type="PRINTS" id="PR00807">
    <property type="entry name" value="AMBALLERGEN"/>
</dbReference>
<dbReference type="PANTHER" id="PTHR31683">
    <property type="entry name" value="PECTATE LYASE 18-RELATED"/>
    <property type="match status" value="1"/>
</dbReference>
<keyword evidence="8" id="KW-0325">Glycoprotein</keyword>
<accession>A0A9N7RP46</accession>
<dbReference type="Pfam" id="PF00544">
    <property type="entry name" value="Pectate_lyase_4"/>
    <property type="match status" value="1"/>
</dbReference>
<evidence type="ECO:0000256" key="10">
    <source>
        <dbReference type="RuleBase" id="RU361123"/>
    </source>
</evidence>
<keyword evidence="9 10" id="KW-0456">Lyase</keyword>
<dbReference type="Pfam" id="PF04431">
    <property type="entry name" value="Pec_lyase_N"/>
    <property type="match status" value="1"/>
</dbReference>
<comment type="pathway">
    <text evidence="2 10">Glycan metabolism; pectin degradation; 2-dehydro-3-deoxy-D-gluconate from pectin: step 2/5.</text>
</comment>
<comment type="similarity">
    <text evidence="3 10">Belongs to the polysaccharide lyase 1 family.</text>
</comment>
<dbReference type="PANTHER" id="PTHR31683:SF184">
    <property type="entry name" value="PECTATE LYASE"/>
    <property type="match status" value="1"/>
</dbReference>